<dbReference type="Proteomes" id="UP000006235">
    <property type="component" value="Unassembled WGS sequence"/>
</dbReference>
<evidence type="ECO:0000313" key="2">
    <source>
        <dbReference type="Proteomes" id="UP000006235"/>
    </source>
</evidence>
<dbReference type="AlphaFoldDB" id="F9Q8B2"/>
<proteinExistence type="predicted"/>
<evidence type="ECO:0000313" key="1">
    <source>
        <dbReference type="EMBL" id="EGV06156.1"/>
    </source>
</evidence>
<dbReference type="SUPFAM" id="SSF53850">
    <property type="entry name" value="Periplasmic binding protein-like II"/>
    <property type="match status" value="1"/>
</dbReference>
<comment type="caution">
    <text evidence="1">The sequence shown here is derived from an EMBL/GenBank/DDBJ whole genome shotgun (WGS) entry which is preliminary data.</text>
</comment>
<accession>F9Q8B2</accession>
<dbReference type="STRING" id="1035188.HMPREF9952_1761"/>
<name>F9Q8B2_9PAST</name>
<gene>
    <name evidence="1" type="ORF">HMPREF9952_1761</name>
</gene>
<reference evidence="1 2" key="1">
    <citation type="submission" date="2011-07" db="EMBL/GenBank/DDBJ databases">
        <authorList>
            <person name="Harkins D.M."/>
            <person name="Madupu R."/>
            <person name="Durkin A.S."/>
            <person name="Torralba M."/>
            <person name="Methe B."/>
            <person name="Sutton G.G."/>
            <person name="Nelson K.E."/>
        </authorList>
    </citation>
    <scope>NUCLEOTIDE SEQUENCE [LARGE SCALE GENOMIC DNA]</scope>
    <source>
        <strain evidence="1 2">HK 85</strain>
    </source>
</reference>
<dbReference type="Gene3D" id="3.40.190.10">
    <property type="entry name" value="Periplasmic binding protein-like II"/>
    <property type="match status" value="1"/>
</dbReference>
<organism evidence="1 2">
    <name type="scientific">Haemophilus pittmaniae HK 85</name>
    <dbReference type="NCBI Taxonomy" id="1035188"/>
    <lineage>
        <taxon>Bacteria</taxon>
        <taxon>Pseudomonadati</taxon>
        <taxon>Pseudomonadota</taxon>
        <taxon>Gammaproteobacteria</taxon>
        <taxon>Pasteurellales</taxon>
        <taxon>Pasteurellaceae</taxon>
        <taxon>Haemophilus</taxon>
    </lineage>
</organism>
<dbReference type="EMBL" id="AFUV01000010">
    <property type="protein sequence ID" value="EGV06156.1"/>
    <property type="molecule type" value="Genomic_DNA"/>
</dbReference>
<protein>
    <submittedName>
        <fullName evidence="1">Uncharacterized protein</fullName>
    </submittedName>
</protein>
<sequence>MAKKEGKLTVSVWYLQPQFRNFVKEFESQYGIKVKVPEGTLDGNINKLIAEKI</sequence>